<evidence type="ECO:0000256" key="1">
    <source>
        <dbReference type="PIRSR" id="PIRSR006661-1"/>
    </source>
</evidence>
<dbReference type="EMBL" id="JACJIP010000023">
    <property type="protein sequence ID" value="MBA9086863.1"/>
    <property type="molecule type" value="Genomic_DNA"/>
</dbReference>
<feature type="domain" description="NAD/GMP synthase" evidence="2">
    <location>
        <begin position="19"/>
        <end position="87"/>
    </location>
</feature>
<name>A0A7W3SVF4_9BACL</name>
<comment type="caution">
    <text evidence="3">The sequence shown here is derived from an EMBL/GenBank/DDBJ whole genome shotgun (WGS) entry which is preliminary data.</text>
</comment>
<dbReference type="SUPFAM" id="SSF52402">
    <property type="entry name" value="Adenine nucleotide alpha hydrolases-like"/>
    <property type="match status" value="1"/>
</dbReference>
<accession>A0A7W3SVF4</accession>
<dbReference type="NCBIfam" id="TIGR00268">
    <property type="entry name" value="ATP-dependent sacrificial sulfur transferase LarE"/>
    <property type="match status" value="1"/>
</dbReference>
<feature type="active site" description="Nucleophile and sulfur donor" evidence="1">
    <location>
        <position position="175"/>
    </location>
</feature>
<dbReference type="Gene3D" id="3.40.50.620">
    <property type="entry name" value="HUPs"/>
    <property type="match status" value="1"/>
</dbReference>
<dbReference type="InterPro" id="IPR022310">
    <property type="entry name" value="NAD/GMP_synthase"/>
</dbReference>
<dbReference type="InterPro" id="IPR052188">
    <property type="entry name" value="Ni-pincer_cofactor_biosynth"/>
</dbReference>
<protein>
    <recommendedName>
        <fullName evidence="2">NAD/GMP synthase domain-containing protein</fullName>
    </recommendedName>
</protein>
<sequence>MNLNQKNTELGNILRRLGRVIVAYSGGVDSTLLLKRANEELGNNVLAIIAESETFPKRELEAAKIFASDLGVSYQIVKITELNNPMFTRNQVDRCYYCKVQLFTVLKKIAEENGFVNIIDGTNFDDVNDYRPGLKAKQEIGIHSPLLEALLTKEDIRQLSKQLGLKSWNKPSFACLSSRIPYGNKITAEKIQQVDSAEQFLYDLGFKQFRVRHHDMIARIEINRDEMLKLLDLNTEIFEKFTILGFTYVTLDIIGYRTGSMNLHIKR</sequence>
<dbReference type="GO" id="GO:0016783">
    <property type="term" value="F:sulfurtransferase activity"/>
    <property type="evidence" value="ECO:0007669"/>
    <property type="project" value="InterPro"/>
</dbReference>
<dbReference type="PIRSF" id="PIRSF006661">
    <property type="entry name" value="PP-lp_UCP006661"/>
    <property type="match status" value="1"/>
</dbReference>
<evidence type="ECO:0000313" key="4">
    <source>
        <dbReference type="Proteomes" id="UP000567067"/>
    </source>
</evidence>
<dbReference type="InterPro" id="IPR005232">
    <property type="entry name" value="LarE"/>
</dbReference>
<proteinExistence type="predicted"/>
<gene>
    <name evidence="3" type="ORF">FHR92_003343</name>
</gene>
<reference evidence="3 4" key="1">
    <citation type="submission" date="2020-08" db="EMBL/GenBank/DDBJ databases">
        <title>Genomic Encyclopedia of Type Strains, Phase III (KMG-III): the genomes of soil and plant-associated and newly described type strains.</title>
        <authorList>
            <person name="Whitman W."/>
        </authorList>
    </citation>
    <scope>NUCLEOTIDE SEQUENCE [LARGE SCALE GENOMIC DNA]</scope>
    <source>
        <strain evidence="3 4">CECT 8693</strain>
    </source>
</reference>
<dbReference type="PANTHER" id="PTHR43169">
    <property type="entry name" value="EXSB FAMILY PROTEIN"/>
    <property type="match status" value="1"/>
</dbReference>
<evidence type="ECO:0000313" key="3">
    <source>
        <dbReference type="EMBL" id="MBA9086863.1"/>
    </source>
</evidence>
<keyword evidence="4" id="KW-1185">Reference proteome</keyword>
<dbReference type="RefSeq" id="WP_182537322.1">
    <property type="nucleotide sequence ID" value="NZ_JACJIP010000023.1"/>
</dbReference>
<evidence type="ECO:0000259" key="2">
    <source>
        <dbReference type="Pfam" id="PF02540"/>
    </source>
</evidence>
<dbReference type="AlphaFoldDB" id="A0A7W3SVF4"/>
<dbReference type="PANTHER" id="PTHR43169:SF2">
    <property type="entry name" value="NAD_GMP SYNTHASE DOMAIN-CONTAINING PROTEIN"/>
    <property type="match status" value="1"/>
</dbReference>
<dbReference type="CDD" id="cd01990">
    <property type="entry name" value="LarE-like"/>
    <property type="match status" value="1"/>
</dbReference>
<organism evidence="3 4">
    <name type="scientific">Fontibacillus solani</name>
    <dbReference type="NCBI Taxonomy" id="1572857"/>
    <lineage>
        <taxon>Bacteria</taxon>
        <taxon>Bacillati</taxon>
        <taxon>Bacillota</taxon>
        <taxon>Bacilli</taxon>
        <taxon>Bacillales</taxon>
        <taxon>Paenibacillaceae</taxon>
        <taxon>Fontibacillus</taxon>
    </lineage>
</organism>
<dbReference type="InterPro" id="IPR014729">
    <property type="entry name" value="Rossmann-like_a/b/a_fold"/>
</dbReference>
<dbReference type="GO" id="GO:0006163">
    <property type="term" value="P:purine nucleotide metabolic process"/>
    <property type="evidence" value="ECO:0007669"/>
    <property type="project" value="UniProtKB-ARBA"/>
</dbReference>
<dbReference type="Proteomes" id="UP000567067">
    <property type="component" value="Unassembled WGS sequence"/>
</dbReference>
<dbReference type="Pfam" id="PF02540">
    <property type="entry name" value="NAD_synthase"/>
    <property type="match status" value="1"/>
</dbReference>